<dbReference type="AlphaFoldDB" id="A0A0K1P9P2"/>
<organism evidence="1 2">
    <name type="scientific">Vulgatibacter incomptus</name>
    <dbReference type="NCBI Taxonomy" id="1391653"/>
    <lineage>
        <taxon>Bacteria</taxon>
        <taxon>Pseudomonadati</taxon>
        <taxon>Myxococcota</taxon>
        <taxon>Myxococcia</taxon>
        <taxon>Myxococcales</taxon>
        <taxon>Cystobacterineae</taxon>
        <taxon>Vulgatibacteraceae</taxon>
        <taxon>Vulgatibacter</taxon>
    </lineage>
</organism>
<dbReference type="InterPro" id="IPR036102">
    <property type="entry name" value="OsmC/Ohrsf"/>
</dbReference>
<dbReference type="KEGG" id="vin:AKJ08_0543"/>
<dbReference type="Gene3D" id="3.30.300.20">
    <property type="match status" value="1"/>
</dbReference>
<dbReference type="Proteomes" id="UP000055590">
    <property type="component" value="Chromosome"/>
</dbReference>
<dbReference type="InterPro" id="IPR015946">
    <property type="entry name" value="KH_dom-like_a/b"/>
</dbReference>
<dbReference type="OrthoDB" id="9795405at2"/>
<dbReference type="STRING" id="1391653.AKJ08_0543"/>
<protein>
    <submittedName>
        <fullName evidence="1">OsmC/Ohr family protein</fullName>
    </submittedName>
</protein>
<dbReference type="InterPro" id="IPR052707">
    <property type="entry name" value="OsmC_Ohr_Peroxiredoxin"/>
</dbReference>
<dbReference type="RefSeq" id="WP_050724644.1">
    <property type="nucleotide sequence ID" value="NZ_CP012332.1"/>
</dbReference>
<dbReference type="PANTHER" id="PTHR42830">
    <property type="entry name" value="OSMOTICALLY INDUCIBLE FAMILY PROTEIN"/>
    <property type="match status" value="1"/>
</dbReference>
<accession>A0A0K1P9P2</accession>
<dbReference type="SUPFAM" id="SSF82784">
    <property type="entry name" value="OsmC-like"/>
    <property type="match status" value="1"/>
</dbReference>
<name>A0A0K1P9P2_9BACT</name>
<evidence type="ECO:0000313" key="2">
    <source>
        <dbReference type="Proteomes" id="UP000055590"/>
    </source>
</evidence>
<evidence type="ECO:0000313" key="1">
    <source>
        <dbReference type="EMBL" id="AKU90156.1"/>
    </source>
</evidence>
<gene>
    <name evidence="1" type="ORF">AKJ08_0543</name>
</gene>
<dbReference type="InterPro" id="IPR003718">
    <property type="entry name" value="OsmC/Ohr_fam"/>
</dbReference>
<sequence>MSEHLAAIRWNRTSPGFDFDSYNRAHEVSFKEGAIVLPASSAPAYKGEPGRVDPEEAFVGALASCHMLTFLALCSKKRLVVDAYEDDAVGVLDKGPNGKLAVARVTLRPKVRFAPGTEVNAEQLAQLHHRAHEGCFIANSVTTDVSVEPRD</sequence>
<dbReference type="Pfam" id="PF02566">
    <property type="entry name" value="OsmC"/>
    <property type="match status" value="1"/>
</dbReference>
<dbReference type="EMBL" id="CP012332">
    <property type="protein sequence ID" value="AKU90156.1"/>
    <property type="molecule type" value="Genomic_DNA"/>
</dbReference>
<reference evidence="1 2" key="1">
    <citation type="submission" date="2015-08" db="EMBL/GenBank/DDBJ databases">
        <authorList>
            <person name="Babu N.S."/>
            <person name="Beckwith C.J."/>
            <person name="Beseler K.G."/>
            <person name="Brison A."/>
            <person name="Carone J.V."/>
            <person name="Caskin T.P."/>
            <person name="Diamond M."/>
            <person name="Durham M.E."/>
            <person name="Foxe J.M."/>
            <person name="Go M."/>
            <person name="Henderson B.A."/>
            <person name="Jones I.B."/>
            <person name="McGettigan J.A."/>
            <person name="Micheletti S.J."/>
            <person name="Nasrallah M.E."/>
            <person name="Ortiz D."/>
            <person name="Piller C.R."/>
            <person name="Privatt S.R."/>
            <person name="Schneider S.L."/>
            <person name="Sharp S."/>
            <person name="Smith T.C."/>
            <person name="Stanton J.D."/>
            <person name="Ullery H.E."/>
            <person name="Wilson R.J."/>
            <person name="Serrano M.G."/>
            <person name="Buck G."/>
            <person name="Lee V."/>
            <person name="Wang Y."/>
            <person name="Carvalho R."/>
            <person name="Voegtly L."/>
            <person name="Shi R."/>
            <person name="Duckworth R."/>
            <person name="Johnson A."/>
            <person name="Loviza R."/>
            <person name="Walstead R."/>
            <person name="Shah Z."/>
            <person name="Kiflezghi M."/>
            <person name="Wade K."/>
            <person name="Ball S.L."/>
            <person name="Bradley K.W."/>
            <person name="Asai D.J."/>
            <person name="Bowman C.A."/>
            <person name="Russell D.A."/>
            <person name="Pope W.H."/>
            <person name="Jacobs-Sera D."/>
            <person name="Hendrix R.W."/>
            <person name="Hatfull G.F."/>
        </authorList>
    </citation>
    <scope>NUCLEOTIDE SEQUENCE [LARGE SCALE GENOMIC DNA]</scope>
    <source>
        <strain evidence="1 2">DSM 27710</strain>
    </source>
</reference>
<dbReference type="PANTHER" id="PTHR42830:SF2">
    <property type="entry name" value="OSMC_OHR FAMILY PROTEIN"/>
    <property type="match status" value="1"/>
</dbReference>
<proteinExistence type="predicted"/>
<keyword evidence="2" id="KW-1185">Reference proteome</keyword>